<organism evidence="4 5">
    <name type="scientific">Ruegeria atlantica</name>
    <dbReference type="NCBI Taxonomy" id="81569"/>
    <lineage>
        <taxon>Bacteria</taxon>
        <taxon>Pseudomonadati</taxon>
        <taxon>Pseudomonadota</taxon>
        <taxon>Alphaproteobacteria</taxon>
        <taxon>Rhodobacterales</taxon>
        <taxon>Roseobacteraceae</taxon>
        <taxon>Ruegeria</taxon>
    </lineage>
</organism>
<protein>
    <submittedName>
        <fullName evidence="4">Ribosomal-protein-alanine N-acetyltransferase</fullName>
    </submittedName>
</protein>
<dbReference type="GO" id="GO:0016747">
    <property type="term" value="F:acyltransferase activity, transferring groups other than amino-acyl groups"/>
    <property type="evidence" value="ECO:0007669"/>
    <property type="project" value="InterPro"/>
</dbReference>
<gene>
    <name evidence="4" type="ORF">RUM4293_02392</name>
</gene>
<evidence type="ECO:0000256" key="2">
    <source>
        <dbReference type="ARBA" id="ARBA00023315"/>
    </source>
</evidence>
<sequence>MTPEDLARTHAAAFTRSRSWAAVEFSDLLNNRFIHAVGNTQSFALFQVIGDEAELLTIATHPDVQRQGLARNCMHEWHTKAKDLGATRAVLDVAADNLPAIALYEHSGYRACGVRKGYYLRENNQKIDAIVMESELD</sequence>
<keyword evidence="1 4" id="KW-0808">Transferase</keyword>
<dbReference type="SUPFAM" id="SSF55729">
    <property type="entry name" value="Acyl-CoA N-acyltransferases (Nat)"/>
    <property type="match status" value="1"/>
</dbReference>
<evidence type="ECO:0000259" key="3">
    <source>
        <dbReference type="PROSITE" id="PS51186"/>
    </source>
</evidence>
<feature type="domain" description="N-acetyltransferase" evidence="3">
    <location>
        <begin position="1"/>
        <end position="137"/>
    </location>
</feature>
<dbReference type="PANTHER" id="PTHR43877">
    <property type="entry name" value="AMINOALKYLPHOSPHONATE N-ACETYLTRANSFERASE-RELATED-RELATED"/>
    <property type="match status" value="1"/>
</dbReference>
<dbReference type="InterPro" id="IPR000182">
    <property type="entry name" value="GNAT_dom"/>
</dbReference>
<dbReference type="Pfam" id="PF00583">
    <property type="entry name" value="Acetyltransf_1"/>
    <property type="match status" value="1"/>
</dbReference>
<dbReference type="InterPro" id="IPR050832">
    <property type="entry name" value="Bact_Acetyltransf"/>
</dbReference>
<dbReference type="CDD" id="cd04301">
    <property type="entry name" value="NAT_SF"/>
    <property type="match status" value="1"/>
</dbReference>
<name>A0A0P1E536_9RHOB</name>
<evidence type="ECO:0000313" key="5">
    <source>
        <dbReference type="Proteomes" id="UP000050786"/>
    </source>
</evidence>
<dbReference type="AlphaFoldDB" id="A0A0P1E536"/>
<proteinExistence type="predicted"/>
<dbReference type="PROSITE" id="PS51186">
    <property type="entry name" value="GNAT"/>
    <property type="match status" value="1"/>
</dbReference>
<evidence type="ECO:0000313" key="4">
    <source>
        <dbReference type="EMBL" id="CUH43497.1"/>
    </source>
</evidence>
<keyword evidence="5" id="KW-1185">Reference proteome</keyword>
<dbReference type="EMBL" id="CYPS01000036">
    <property type="protein sequence ID" value="CUH43497.1"/>
    <property type="molecule type" value="Genomic_DNA"/>
</dbReference>
<keyword evidence="2" id="KW-0012">Acyltransferase</keyword>
<dbReference type="Proteomes" id="UP000050786">
    <property type="component" value="Unassembled WGS sequence"/>
</dbReference>
<accession>A0A0P1E536</accession>
<dbReference type="InterPro" id="IPR016181">
    <property type="entry name" value="Acyl_CoA_acyltransferase"/>
</dbReference>
<reference evidence="5" key="1">
    <citation type="submission" date="2015-09" db="EMBL/GenBank/DDBJ databases">
        <authorList>
            <person name="Rodrigo-Torres L."/>
            <person name="Arahal D.R."/>
        </authorList>
    </citation>
    <scope>NUCLEOTIDE SEQUENCE [LARGE SCALE GENOMIC DNA]</scope>
    <source>
        <strain evidence="5">CECT 4293</strain>
    </source>
</reference>
<dbReference type="RefSeq" id="WP_058273508.1">
    <property type="nucleotide sequence ID" value="NZ_CYPS01000036.1"/>
</dbReference>
<dbReference type="Gene3D" id="3.40.630.30">
    <property type="match status" value="1"/>
</dbReference>
<evidence type="ECO:0000256" key="1">
    <source>
        <dbReference type="ARBA" id="ARBA00022679"/>
    </source>
</evidence>